<evidence type="ECO:0000256" key="2">
    <source>
        <dbReference type="ARBA" id="ARBA00022737"/>
    </source>
</evidence>
<organism evidence="5 7">
    <name type="scientific">Amycolatopsis regifaucium</name>
    <dbReference type="NCBI Taxonomy" id="546365"/>
    <lineage>
        <taxon>Bacteria</taxon>
        <taxon>Bacillati</taxon>
        <taxon>Actinomycetota</taxon>
        <taxon>Actinomycetes</taxon>
        <taxon>Pseudonocardiales</taxon>
        <taxon>Pseudonocardiaceae</taxon>
        <taxon>Amycolatopsis</taxon>
    </lineage>
</organism>
<feature type="repeat" description="WD" evidence="3">
    <location>
        <begin position="930"/>
        <end position="971"/>
    </location>
</feature>
<dbReference type="SMART" id="SM00320">
    <property type="entry name" value="WD40"/>
    <property type="match status" value="13"/>
</dbReference>
<keyword evidence="2" id="KW-0677">Repeat</keyword>
<dbReference type="Gene3D" id="2.130.10.10">
    <property type="entry name" value="YVTN repeat-like/Quinoprotein amine dehydrogenase"/>
    <property type="match status" value="4"/>
</dbReference>
<sequence length="1221" mass="131222">MNRFAAELRRLRRANDLSLSALSTLTHYSKSYLSNVENERKPPSADLARRLDEVLGARGTLLELADVASESACPYRGLAAFEPEHARWFFGRERLTAELVARLASSLDGMPLAVFGASGAGKSSLLKAGLVPSIARGALPATGSASWPVLLLTPTARPAQALAQGVAKMLGASEADLREAIDHGTFGQALRVALGTGGTRLVLVVDQFEEIFTLCESETERESVIKALCGADTPTVLGVRADFYPHCLAYPELLAVVTRNQFAVGAMTREEVVETITRPADKAKLTVEPGLVELLLRDLGITEAGYEPGALPLLSHALLTTWQQRDGDRLTVAGYELTGGINRAVAETAERVYTQLDETGREAARRLLLRLVRVGDEGWDTRRRADRESLLEQDAALVAMEAFAAARLLVLDRTTVEITHEALLRAWPRLRGWLDADRVGLRVRQRLTEAAETWDQHERATSLVYRGTVLAGARSWASAHRDEVTALERDFLAASEREEHKGVRRLRRLVVALSVFVVLTTIAGGVAIVQRQQALTERDQATSRQAGERAAALLATDPSLAGQLALAAYRIADTAAARGALLSTFADPYPTRLHGGGDQLDTLALRADGNLLVTGGVDGLIQLWDGKHAAPTSTLPNAGRVAGLAISPDGRLLATAASGGVSLWDVADPARPEWLAPLQPGARAVRFSPDGKTLVATATAEQPTRLWNVSDPRHPAELTALRGHDGEVNTVEFSQTAPLLVTGGEDGQVIAWDTRDSRPQVIAKLGSPVSGLTLSRDGRTLALADETHSLWLCAVDGTQIGAPASFPGPNALVRGMAFTRDGTRLALGANDGVIRFMDVASRQELSRLTQPNRVRALAFSEDDSVLATASSAGRSYLWHLPVSNRAGHDSPLQTVSVDAGSGLVATTARQDARVLLWRTDWSGLAPMSTLSGHTEDVERTAFGPGARLLATSSRDRTVRLWDLADPARPVTLGVLRGFVDTASAVAWSPDGRTLATGDDNGDLMLWDVTDPRSPVKLATLTDNFRNVNAVAFSADGKQLASGNSDRTVRLWDLADRAKPRQVAKLSGFTEAVMSVAFSSDAGRLAAVSLDHNARLWNLADRSELATIAGHAGPLGYVAFSPDDRTLVTISTDRDTRLWDVTDPGHPALTAALRSPRAAVTNLVFLPDGRRIAAETGEHVIRFWNTDIEAAARRICELSGTPITRQEWAEQFGDYTYSPPCA</sequence>
<feature type="repeat" description="WD" evidence="3">
    <location>
        <begin position="1107"/>
        <end position="1140"/>
    </location>
</feature>
<dbReference type="RefSeq" id="WP_061981031.1">
    <property type="nucleotide sequence ID" value="NZ_FOPQ01000002.1"/>
</dbReference>
<dbReference type="SMART" id="SM00530">
    <property type="entry name" value="HTH_XRE"/>
    <property type="match status" value="1"/>
</dbReference>
<dbReference type="PANTHER" id="PTHR19879">
    <property type="entry name" value="TRANSCRIPTION INITIATION FACTOR TFIID"/>
    <property type="match status" value="1"/>
</dbReference>
<dbReference type="InterPro" id="IPR011047">
    <property type="entry name" value="Quinoprotein_ADH-like_sf"/>
</dbReference>
<dbReference type="Proteomes" id="UP000186883">
    <property type="component" value="Unassembled WGS sequence"/>
</dbReference>
<dbReference type="InterPro" id="IPR019775">
    <property type="entry name" value="WD40_repeat_CS"/>
</dbReference>
<feature type="repeat" description="WD" evidence="3">
    <location>
        <begin position="975"/>
        <end position="1016"/>
    </location>
</feature>
<dbReference type="PROSITE" id="PS50082">
    <property type="entry name" value="WD_REPEATS_2"/>
    <property type="match status" value="8"/>
</dbReference>
<keyword evidence="1 3" id="KW-0853">WD repeat</keyword>
<gene>
    <name evidence="6" type="ORF">ATP06_0216190</name>
    <name evidence="5" type="ORF">AVL48_16505</name>
</gene>
<dbReference type="InterPro" id="IPR010982">
    <property type="entry name" value="Lambda_DNA-bd_dom_sf"/>
</dbReference>
<dbReference type="AlphaFoldDB" id="A0A154M3L0"/>
<dbReference type="Pfam" id="PF12894">
    <property type="entry name" value="ANAPC4_WD40"/>
    <property type="match status" value="1"/>
</dbReference>
<evidence type="ECO:0000256" key="3">
    <source>
        <dbReference type="PROSITE-ProRule" id="PRU00221"/>
    </source>
</evidence>
<dbReference type="SUPFAM" id="SSF101908">
    <property type="entry name" value="Putative isomerase YbhE"/>
    <property type="match status" value="1"/>
</dbReference>
<feature type="repeat" description="WD" evidence="3">
    <location>
        <begin position="1065"/>
        <end position="1106"/>
    </location>
</feature>
<dbReference type="PANTHER" id="PTHR19879:SF9">
    <property type="entry name" value="TRANSCRIPTION INITIATION FACTOR TFIID SUBUNIT 5"/>
    <property type="match status" value="1"/>
</dbReference>
<dbReference type="OrthoDB" id="192618at2"/>
<accession>A0A154M3L0</accession>
<dbReference type="Proteomes" id="UP000076321">
    <property type="component" value="Unassembled WGS sequence"/>
</dbReference>
<dbReference type="InterPro" id="IPR024977">
    <property type="entry name" value="Apc4-like_WD40_dom"/>
</dbReference>
<evidence type="ECO:0000256" key="1">
    <source>
        <dbReference type="ARBA" id="ARBA00022574"/>
    </source>
</evidence>
<dbReference type="InterPro" id="IPR027417">
    <property type="entry name" value="P-loop_NTPase"/>
</dbReference>
<dbReference type="InterPro" id="IPR001680">
    <property type="entry name" value="WD40_rpt"/>
</dbReference>
<keyword evidence="8" id="KW-1185">Reference proteome</keyword>
<evidence type="ECO:0000313" key="7">
    <source>
        <dbReference type="Proteomes" id="UP000076321"/>
    </source>
</evidence>
<feature type="repeat" description="WD" evidence="3">
    <location>
        <begin position="1152"/>
        <end position="1193"/>
    </location>
</feature>
<dbReference type="PROSITE" id="PS50294">
    <property type="entry name" value="WD_REPEATS_REGION"/>
    <property type="match status" value="7"/>
</dbReference>
<dbReference type="SUPFAM" id="SSF52540">
    <property type="entry name" value="P-loop containing nucleoside triphosphate hydrolases"/>
    <property type="match status" value="1"/>
</dbReference>
<feature type="domain" description="HTH cro/C1-type" evidence="4">
    <location>
        <begin position="8"/>
        <end position="62"/>
    </location>
</feature>
<dbReference type="SUPFAM" id="SSF50998">
    <property type="entry name" value="Quinoprotein alcohol dehydrogenase-like"/>
    <property type="match status" value="1"/>
</dbReference>
<dbReference type="InterPro" id="IPR020472">
    <property type="entry name" value="WD40_PAC1"/>
</dbReference>
<dbReference type="PROSITE" id="PS00678">
    <property type="entry name" value="WD_REPEATS_1"/>
    <property type="match status" value="6"/>
</dbReference>
<dbReference type="CDD" id="cd00200">
    <property type="entry name" value="WD40"/>
    <property type="match status" value="1"/>
</dbReference>
<comment type="caution">
    <text evidence="5">The sequence shown here is derived from an EMBL/GenBank/DDBJ whole genome shotgun (WGS) entry which is preliminary data.</text>
</comment>
<dbReference type="InterPro" id="IPR001387">
    <property type="entry name" value="Cro/C1-type_HTH"/>
</dbReference>
<evidence type="ECO:0000259" key="4">
    <source>
        <dbReference type="PROSITE" id="PS50943"/>
    </source>
</evidence>
<dbReference type="PRINTS" id="PR00320">
    <property type="entry name" value="GPROTEINBRPT"/>
</dbReference>
<feature type="repeat" description="WD" evidence="3">
    <location>
        <begin position="593"/>
        <end position="625"/>
    </location>
</feature>
<dbReference type="CDD" id="cd00093">
    <property type="entry name" value="HTH_XRE"/>
    <property type="match status" value="1"/>
</dbReference>
<dbReference type="SUPFAM" id="SSF47413">
    <property type="entry name" value="lambda repressor-like DNA-binding domains"/>
    <property type="match status" value="1"/>
</dbReference>
<dbReference type="GO" id="GO:0003677">
    <property type="term" value="F:DNA binding"/>
    <property type="evidence" value="ECO:0007669"/>
    <property type="project" value="InterPro"/>
</dbReference>
<name>A0A154M3L0_9PSEU</name>
<feature type="repeat" description="WD" evidence="3">
    <location>
        <begin position="721"/>
        <end position="762"/>
    </location>
</feature>
<dbReference type="InterPro" id="IPR015943">
    <property type="entry name" value="WD40/YVTN_repeat-like_dom_sf"/>
</dbReference>
<dbReference type="EMBL" id="LQCI01000052">
    <property type="protein sequence ID" value="KZB79201.1"/>
    <property type="molecule type" value="Genomic_DNA"/>
</dbReference>
<feature type="repeat" description="WD" evidence="3">
    <location>
        <begin position="1020"/>
        <end position="1061"/>
    </location>
</feature>
<dbReference type="Pfam" id="PF20703">
    <property type="entry name" value="nSTAND1"/>
    <property type="match status" value="1"/>
</dbReference>
<reference evidence="5 7" key="1">
    <citation type="submission" date="2015-12" db="EMBL/GenBank/DDBJ databases">
        <title>Amycolatopsis regifaucium genome sequencing and assembly.</title>
        <authorList>
            <person name="Mayilraj S."/>
        </authorList>
    </citation>
    <scope>NUCLEOTIDE SEQUENCE [LARGE SCALE GENOMIC DNA]</scope>
    <source>
        <strain evidence="5 7">GY080</strain>
    </source>
</reference>
<dbReference type="Pfam" id="PF13560">
    <property type="entry name" value="HTH_31"/>
    <property type="match status" value="1"/>
</dbReference>
<dbReference type="PROSITE" id="PS50943">
    <property type="entry name" value="HTH_CROC1"/>
    <property type="match status" value="1"/>
</dbReference>
<dbReference type="Pfam" id="PF00400">
    <property type="entry name" value="WD40"/>
    <property type="match status" value="8"/>
</dbReference>
<reference evidence="6 8" key="2">
    <citation type="submission" date="2016-11" db="EMBL/GenBank/DDBJ databases">
        <title>Genome sequencing of Amycolatopsis regifaucium.</title>
        <authorList>
            <person name="Mayilraj S."/>
            <person name="Kaur N."/>
        </authorList>
    </citation>
    <scope>NUCLEOTIDE SEQUENCE [LARGE SCALE GENOMIC DNA]</scope>
    <source>
        <strain evidence="6 8">GY080</strain>
    </source>
</reference>
<evidence type="ECO:0000313" key="5">
    <source>
        <dbReference type="EMBL" id="KZB79201.1"/>
    </source>
</evidence>
<evidence type="ECO:0000313" key="6">
    <source>
        <dbReference type="EMBL" id="OKA07385.1"/>
    </source>
</evidence>
<proteinExistence type="predicted"/>
<dbReference type="EMBL" id="LOBU02000013">
    <property type="protein sequence ID" value="OKA07385.1"/>
    <property type="molecule type" value="Genomic_DNA"/>
</dbReference>
<dbReference type="Gene3D" id="1.10.260.40">
    <property type="entry name" value="lambda repressor-like DNA-binding domains"/>
    <property type="match status" value="1"/>
</dbReference>
<evidence type="ECO:0000313" key="8">
    <source>
        <dbReference type="Proteomes" id="UP000186883"/>
    </source>
</evidence>
<protein>
    <recommendedName>
        <fullName evidence="4">HTH cro/C1-type domain-containing protein</fullName>
    </recommendedName>
</protein>
<dbReference type="InterPro" id="IPR049052">
    <property type="entry name" value="nSTAND1"/>
</dbReference>